<protein>
    <recommendedName>
        <fullName evidence="9">PSII 6.1 kDa protein</fullName>
    </recommendedName>
</protein>
<dbReference type="GO" id="GO:0042549">
    <property type="term" value="P:photosystem II stabilization"/>
    <property type="evidence" value="ECO:0007669"/>
    <property type="project" value="TreeGrafter"/>
</dbReference>
<dbReference type="PROSITE" id="PS50158">
    <property type="entry name" value="ZF_CCHC"/>
    <property type="match status" value="1"/>
</dbReference>
<evidence type="ECO:0000256" key="2">
    <source>
        <dbReference type="ARBA" id="ARBA00010395"/>
    </source>
</evidence>
<keyword evidence="4" id="KW-0602">Photosynthesis</keyword>
<keyword evidence="8" id="KW-0604">Photosystem II</keyword>
<evidence type="ECO:0000256" key="7">
    <source>
        <dbReference type="ARBA" id="ARBA00023136"/>
    </source>
</evidence>
<organism evidence="14 15">
    <name type="scientific">Acer yangbiense</name>
    <dbReference type="NCBI Taxonomy" id="1000413"/>
    <lineage>
        <taxon>Eukaryota</taxon>
        <taxon>Viridiplantae</taxon>
        <taxon>Streptophyta</taxon>
        <taxon>Embryophyta</taxon>
        <taxon>Tracheophyta</taxon>
        <taxon>Spermatophyta</taxon>
        <taxon>Magnoliopsida</taxon>
        <taxon>eudicotyledons</taxon>
        <taxon>Gunneridae</taxon>
        <taxon>Pentapetalae</taxon>
        <taxon>rosids</taxon>
        <taxon>malvids</taxon>
        <taxon>Sapindales</taxon>
        <taxon>Sapindaceae</taxon>
        <taxon>Hippocastanoideae</taxon>
        <taxon>Acereae</taxon>
        <taxon>Acer</taxon>
    </lineage>
</organism>
<proteinExistence type="inferred from homology"/>
<keyword evidence="10" id="KW-0862">Zinc</keyword>
<evidence type="ECO:0000256" key="3">
    <source>
        <dbReference type="ARBA" id="ARBA00022528"/>
    </source>
</evidence>
<gene>
    <name evidence="14" type="ORF">EZV62_007242</name>
</gene>
<sequence length="596" mass="67020">MSPKQQHSKDVCPGCLRDSSWILIKSGPGSGFESKRSLKYWLLEDLSTKVLSPYLIIPVTNIGIVMLPITTVATESAVIYADQTSILIQILAVYFRRAPKMEGFDIALSSKPKDISDEDRKYVNRQACGTIRLCLAKDQKYFVMKETMASSLWKKLEDIYMTKSIENRLYLKKKLFRFQYKKGISMIEHLDNYNKILTDLQNLDVEISDEDKALLLLNSLPDTYEHLTTTLLYGKDEVKFIDVSNALVNNEYWKKDQLDHRDSTSEALTVAWEKTNNRRSGVPSERGRSRSKSRGPSRSKPKRESSFRHPVKDECAYCHQKGHWKKDCPNKDKSNVNVITKKAIFVGFSEGVKEFRLWNSESKKIILSRDVTFDKYAMLKQIPRGTENENPYSLQQVEFETPKKSEKASPTVNHPNDEFDDQDEISVEVEDSAPVPEIRQQPESIATSRPKRDIRRPARYTDMVAYALLAAGFSPKTSISGFQSSPVPLHGCPAMTRGRLVRCALEETKPISSTNMVSDGGGASLMAAVAALVTTAAGPAAALVDERMSTEGTGLPFGLSNNLLGWILLGVFGLIWSLYFIYTADLDEDEDSGLSL</sequence>
<comment type="caution">
    <text evidence="14">The sequence shown here is derived from an EMBL/GenBank/DDBJ whole genome shotgun (WGS) entry which is preliminary data.</text>
</comment>
<keyword evidence="10" id="KW-0863">Zinc-finger</keyword>
<accession>A0A5C7I9W3</accession>
<evidence type="ECO:0000256" key="6">
    <source>
        <dbReference type="ARBA" id="ARBA00023078"/>
    </source>
</evidence>
<evidence type="ECO:0000256" key="4">
    <source>
        <dbReference type="ARBA" id="ARBA00022531"/>
    </source>
</evidence>
<evidence type="ECO:0000256" key="10">
    <source>
        <dbReference type="PROSITE-ProRule" id="PRU00047"/>
    </source>
</evidence>
<dbReference type="GO" id="GO:0015979">
    <property type="term" value="P:photosynthesis"/>
    <property type="evidence" value="ECO:0007669"/>
    <property type="project" value="UniProtKB-KW"/>
</dbReference>
<dbReference type="OrthoDB" id="8047038at2759"/>
<dbReference type="EMBL" id="VAHF01000003">
    <property type="protein sequence ID" value="TXG65967.1"/>
    <property type="molecule type" value="Genomic_DNA"/>
</dbReference>
<dbReference type="Proteomes" id="UP000323000">
    <property type="component" value="Chromosome 3"/>
</dbReference>
<keyword evidence="15" id="KW-1185">Reference proteome</keyword>
<dbReference type="Pfam" id="PF07123">
    <property type="entry name" value="PsbW"/>
    <property type="match status" value="1"/>
</dbReference>
<evidence type="ECO:0000256" key="1">
    <source>
        <dbReference type="ARBA" id="ARBA00004581"/>
    </source>
</evidence>
<feature type="region of interest" description="Disordered" evidence="11">
    <location>
        <begin position="272"/>
        <end position="308"/>
    </location>
</feature>
<feature type="region of interest" description="Disordered" evidence="11">
    <location>
        <begin position="399"/>
        <end position="422"/>
    </location>
</feature>
<evidence type="ECO:0000256" key="11">
    <source>
        <dbReference type="SAM" id="MobiDB-lite"/>
    </source>
</evidence>
<dbReference type="SUPFAM" id="SSF57756">
    <property type="entry name" value="Retrovirus zinc finger-like domains"/>
    <property type="match status" value="1"/>
</dbReference>
<dbReference type="InterPro" id="IPR057670">
    <property type="entry name" value="SH3_retrovirus"/>
</dbReference>
<keyword evidence="12" id="KW-1133">Transmembrane helix</keyword>
<dbReference type="Pfam" id="PF25597">
    <property type="entry name" value="SH3_retrovirus"/>
    <property type="match status" value="1"/>
</dbReference>
<evidence type="ECO:0000313" key="15">
    <source>
        <dbReference type="Proteomes" id="UP000323000"/>
    </source>
</evidence>
<keyword evidence="12" id="KW-0812">Transmembrane</keyword>
<feature type="domain" description="CCHC-type" evidence="13">
    <location>
        <begin position="315"/>
        <end position="330"/>
    </location>
</feature>
<dbReference type="GO" id="GO:0009523">
    <property type="term" value="C:photosystem II"/>
    <property type="evidence" value="ECO:0007669"/>
    <property type="project" value="UniProtKB-KW"/>
</dbReference>
<dbReference type="AlphaFoldDB" id="A0A5C7I9W3"/>
<evidence type="ECO:0000256" key="5">
    <source>
        <dbReference type="ARBA" id="ARBA00022640"/>
    </source>
</evidence>
<dbReference type="Pfam" id="PF14223">
    <property type="entry name" value="Retrotran_gag_2"/>
    <property type="match status" value="1"/>
</dbReference>
<feature type="compositionally biased region" description="Basic residues" evidence="11">
    <location>
        <begin position="289"/>
        <end position="301"/>
    </location>
</feature>
<feature type="transmembrane region" description="Helical" evidence="12">
    <location>
        <begin position="523"/>
        <end position="543"/>
    </location>
</feature>
<dbReference type="PANTHER" id="PTHR34552:SF12">
    <property type="entry name" value="PHOTOSYSTEM II REACTION CENTER W PROTEIN, CHLOROPLASTIC"/>
    <property type="match status" value="1"/>
</dbReference>
<keyword evidence="3" id="KW-0150">Chloroplast</keyword>
<dbReference type="InterPro" id="IPR036875">
    <property type="entry name" value="Znf_CCHC_sf"/>
</dbReference>
<dbReference type="InterPro" id="IPR001878">
    <property type="entry name" value="Znf_CCHC"/>
</dbReference>
<dbReference type="Gene3D" id="4.10.60.10">
    <property type="entry name" value="Zinc finger, CCHC-type"/>
    <property type="match status" value="1"/>
</dbReference>
<keyword evidence="7 12" id="KW-0472">Membrane</keyword>
<keyword evidence="10" id="KW-0479">Metal-binding</keyword>
<dbReference type="GO" id="GO:0003676">
    <property type="term" value="F:nucleic acid binding"/>
    <property type="evidence" value="ECO:0007669"/>
    <property type="project" value="InterPro"/>
</dbReference>
<comment type="subcellular location">
    <subcellularLocation>
        <location evidence="1">Plastid</location>
        <location evidence="1">Chloroplast thylakoid membrane</location>
        <topology evidence="1">Single-pass membrane protein</topology>
    </subcellularLocation>
</comment>
<dbReference type="SMART" id="SM00343">
    <property type="entry name" value="ZnF_C2HC"/>
    <property type="match status" value="1"/>
</dbReference>
<evidence type="ECO:0000256" key="9">
    <source>
        <dbReference type="ARBA" id="ARBA00031756"/>
    </source>
</evidence>
<evidence type="ECO:0000259" key="13">
    <source>
        <dbReference type="PROSITE" id="PS50158"/>
    </source>
</evidence>
<evidence type="ECO:0000256" key="12">
    <source>
        <dbReference type="SAM" id="Phobius"/>
    </source>
</evidence>
<comment type="similarity">
    <text evidence="2">Belongs to the psbW family.</text>
</comment>
<dbReference type="GO" id="GO:0008270">
    <property type="term" value="F:zinc ion binding"/>
    <property type="evidence" value="ECO:0007669"/>
    <property type="project" value="UniProtKB-KW"/>
</dbReference>
<evidence type="ECO:0000313" key="14">
    <source>
        <dbReference type="EMBL" id="TXG65967.1"/>
    </source>
</evidence>
<name>A0A5C7I9W3_9ROSI</name>
<reference evidence="15" key="1">
    <citation type="journal article" date="2019" name="Gigascience">
        <title>De novo genome assembly of the endangered Acer yangbiense, a plant species with extremely small populations endemic to Yunnan Province, China.</title>
        <authorList>
            <person name="Yang J."/>
            <person name="Wariss H.M."/>
            <person name="Tao L."/>
            <person name="Zhang R."/>
            <person name="Yun Q."/>
            <person name="Hollingsworth P."/>
            <person name="Dao Z."/>
            <person name="Luo G."/>
            <person name="Guo H."/>
            <person name="Ma Y."/>
            <person name="Sun W."/>
        </authorList>
    </citation>
    <scope>NUCLEOTIDE SEQUENCE [LARGE SCALE GENOMIC DNA]</scope>
    <source>
        <strain evidence="15">cv. Malutang</strain>
    </source>
</reference>
<keyword evidence="6" id="KW-0793">Thylakoid</keyword>
<keyword evidence="5" id="KW-0934">Plastid</keyword>
<dbReference type="GO" id="GO:0009535">
    <property type="term" value="C:chloroplast thylakoid membrane"/>
    <property type="evidence" value="ECO:0007669"/>
    <property type="project" value="UniProtKB-SubCell"/>
</dbReference>
<evidence type="ECO:0000256" key="8">
    <source>
        <dbReference type="ARBA" id="ARBA00023276"/>
    </source>
</evidence>
<dbReference type="PANTHER" id="PTHR34552">
    <property type="entry name" value="PHOTOSYSTEM II REACTION CENTER W PROTEIN, CHLOROPLASTIC"/>
    <property type="match status" value="1"/>
</dbReference>
<dbReference type="InterPro" id="IPR009806">
    <property type="entry name" value="PSII_PsbW_class2"/>
</dbReference>
<feature type="transmembrane region" description="Helical" evidence="12">
    <location>
        <begin position="563"/>
        <end position="582"/>
    </location>
</feature>